<accession>A0A397IU27</accession>
<evidence type="ECO:0000313" key="2">
    <source>
        <dbReference type="Proteomes" id="UP000266861"/>
    </source>
</evidence>
<dbReference type="Proteomes" id="UP000266861">
    <property type="component" value="Unassembled WGS sequence"/>
</dbReference>
<gene>
    <name evidence="1" type="ORF">Glove_183g78</name>
</gene>
<comment type="caution">
    <text evidence="1">The sequence shown here is derived from an EMBL/GenBank/DDBJ whole genome shotgun (WGS) entry which is preliminary data.</text>
</comment>
<organism evidence="1 2">
    <name type="scientific">Diversispora epigaea</name>
    <dbReference type="NCBI Taxonomy" id="1348612"/>
    <lineage>
        <taxon>Eukaryota</taxon>
        <taxon>Fungi</taxon>
        <taxon>Fungi incertae sedis</taxon>
        <taxon>Mucoromycota</taxon>
        <taxon>Glomeromycotina</taxon>
        <taxon>Glomeromycetes</taxon>
        <taxon>Diversisporales</taxon>
        <taxon>Diversisporaceae</taxon>
        <taxon>Diversispora</taxon>
    </lineage>
</organism>
<dbReference type="AlphaFoldDB" id="A0A397IU27"/>
<protein>
    <submittedName>
        <fullName evidence="1">Uncharacterized protein</fullName>
    </submittedName>
</protein>
<proteinExistence type="predicted"/>
<name>A0A397IU27_9GLOM</name>
<sequence length="227" mass="25439">MAISLSYGLDKHPLFPAPISPQTLKSLSRNAALKRLLKGNRVRTEPLSFSTASIWYRAPFGILPPTPVHSLLLQLPSVVFTDILFFRNMAISLSYGLDKRPLFPAPISPQTFKFFSRNAALKRLLKGNRARTGPLSFTPASIWYRAPFGILPPTPVQQGIYLTDYSVRQYKKQITHPYNSNSTLPFQLTSHTPVLPQFITSHTVTTILPLSTNVPPQKFNLTTNHPT</sequence>
<dbReference type="EMBL" id="PQFF01000173">
    <property type="protein sequence ID" value="RHZ77286.1"/>
    <property type="molecule type" value="Genomic_DNA"/>
</dbReference>
<reference evidence="1 2" key="1">
    <citation type="submission" date="2018-08" db="EMBL/GenBank/DDBJ databases">
        <title>Genome and evolution of the arbuscular mycorrhizal fungus Diversispora epigaea (formerly Glomus versiforme) and its bacterial endosymbionts.</title>
        <authorList>
            <person name="Sun X."/>
            <person name="Fei Z."/>
            <person name="Harrison M."/>
        </authorList>
    </citation>
    <scope>NUCLEOTIDE SEQUENCE [LARGE SCALE GENOMIC DNA]</scope>
    <source>
        <strain evidence="1 2">IT104</strain>
    </source>
</reference>
<keyword evidence="2" id="KW-1185">Reference proteome</keyword>
<evidence type="ECO:0000313" key="1">
    <source>
        <dbReference type="EMBL" id="RHZ77286.1"/>
    </source>
</evidence>